<dbReference type="RefSeq" id="WP_191757458.1">
    <property type="nucleotide sequence ID" value="NZ_VJXY01000009.1"/>
</dbReference>
<reference evidence="1" key="1">
    <citation type="submission" date="2019-07" db="EMBL/GenBank/DDBJ databases">
        <title>Toxilogical consequences of a new and cryptic species of cyanobacteria (Komarekiella delphini-convector) recovered from the epidermis of a bottlenose dolphin and 1500 ft. in the air.</title>
        <authorList>
            <person name="Brown A.O."/>
            <person name="Dvorak P."/>
            <person name="Villanueva C.D."/>
            <person name="Foss A.J."/>
            <person name="Garvey A.D."/>
            <person name="Gibson Q.A."/>
            <person name="Johansen J.R."/>
            <person name="Casamatta D.A."/>
        </authorList>
    </citation>
    <scope>NUCLEOTIDE SEQUENCE</scope>
    <source>
        <strain evidence="1">SJRDD-AB1</strain>
    </source>
</reference>
<keyword evidence="2" id="KW-1185">Reference proteome</keyword>
<sequence>MDAFAPNPPEWTNKATHAYDFCCPNCHSSSLEAAKVWLNRRSPVMTEDRRRKWQEFYYCHCDFVWWAWSSDRPPTDISNQRDYNSM</sequence>
<dbReference type="Proteomes" id="UP001165986">
    <property type="component" value="Unassembled WGS sequence"/>
</dbReference>
<accession>A0AA40VRG2</accession>
<evidence type="ECO:0000313" key="1">
    <source>
        <dbReference type="EMBL" id="MBD6616216.1"/>
    </source>
</evidence>
<protein>
    <submittedName>
        <fullName evidence="1">Uncharacterized protein</fullName>
    </submittedName>
</protein>
<dbReference type="AlphaFoldDB" id="A0AA40VRG2"/>
<gene>
    <name evidence="1" type="ORF">FNW02_10310</name>
</gene>
<evidence type="ECO:0000313" key="2">
    <source>
        <dbReference type="Proteomes" id="UP001165986"/>
    </source>
</evidence>
<proteinExistence type="predicted"/>
<organism evidence="1 2">
    <name type="scientific">Komarekiella delphini-convector SJRDD-AB1</name>
    <dbReference type="NCBI Taxonomy" id="2593771"/>
    <lineage>
        <taxon>Bacteria</taxon>
        <taxon>Bacillati</taxon>
        <taxon>Cyanobacteriota</taxon>
        <taxon>Cyanophyceae</taxon>
        <taxon>Nostocales</taxon>
        <taxon>Nostocaceae</taxon>
        <taxon>Komarekiella</taxon>
        <taxon>Komarekiella delphini-convector</taxon>
    </lineage>
</organism>
<comment type="caution">
    <text evidence="1">The sequence shown here is derived from an EMBL/GenBank/DDBJ whole genome shotgun (WGS) entry which is preliminary data.</text>
</comment>
<dbReference type="EMBL" id="VJXY01000009">
    <property type="protein sequence ID" value="MBD6616216.1"/>
    <property type="molecule type" value="Genomic_DNA"/>
</dbReference>
<name>A0AA40VRG2_9NOST</name>